<evidence type="ECO:0000313" key="1">
    <source>
        <dbReference type="EMBL" id="KZT32051.1"/>
    </source>
</evidence>
<dbReference type="Proteomes" id="UP000076798">
    <property type="component" value="Unassembled WGS sequence"/>
</dbReference>
<reference evidence="1 2" key="1">
    <citation type="journal article" date="2016" name="Mol. Biol. Evol.">
        <title>Comparative Genomics of Early-Diverging Mushroom-Forming Fungi Provides Insights into the Origins of Lignocellulose Decay Capabilities.</title>
        <authorList>
            <person name="Nagy L.G."/>
            <person name="Riley R."/>
            <person name="Tritt A."/>
            <person name="Adam C."/>
            <person name="Daum C."/>
            <person name="Floudas D."/>
            <person name="Sun H."/>
            <person name="Yadav J.S."/>
            <person name="Pangilinan J."/>
            <person name="Larsson K.H."/>
            <person name="Matsuura K."/>
            <person name="Barry K."/>
            <person name="Labutti K."/>
            <person name="Kuo R."/>
            <person name="Ohm R.A."/>
            <person name="Bhattacharya S.S."/>
            <person name="Shirouzu T."/>
            <person name="Yoshinaga Y."/>
            <person name="Martin F.M."/>
            <person name="Grigoriev I.V."/>
            <person name="Hibbett D.S."/>
        </authorList>
    </citation>
    <scope>NUCLEOTIDE SEQUENCE [LARGE SCALE GENOMIC DNA]</scope>
    <source>
        <strain evidence="1 2">HHB10207 ss-3</strain>
    </source>
</reference>
<gene>
    <name evidence="1" type="ORF">SISSUDRAFT_1056019</name>
</gene>
<sequence length="413" mass="47312">MSLPSDIRRMVVEAIRCPDEEFARFDTMRLRREKWLEENRTLLALSLTSRMWTTDAIAGLWSEVHIDDGLSDEDWAAQTQMLEKCIQIGHNISLKRLTIILHTRHPSLDHFETSLHHILAQSTVLRCLQVFVNGRWRPLLHHLGTLTFPKLRVLGVLIPWTNVDALDEERPMEDFLTNHRTLEVVESNFVSSTPICNASHWEDLRKSNPLPKLRTFRGHLSDLRILNSSQHLRTLEVGEMSDFFRNLSRMANPLSNVIHLTFSPPQHISFETVSLKALSESFPSLRIVDGFRLSKAFLKFMKSQSKSLEPSPHLSGLRVVTFYETCGSDSYMFRNILPLADASVERAFKGLRTLFPAIVSAKHVKYEYVPLAGAYDTRKEVSNMEMHYLPGSGSNHLETRVERKGPSMTVSVI</sequence>
<name>A0A165XC92_9AGAM</name>
<keyword evidence="2" id="KW-1185">Reference proteome</keyword>
<evidence type="ECO:0008006" key="3">
    <source>
        <dbReference type="Google" id="ProtNLM"/>
    </source>
</evidence>
<dbReference type="AlphaFoldDB" id="A0A165XC92"/>
<evidence type="ECO:0000313" key="2">
    <source>
        <dbReference type="Proteomes" id="UP000076798"/>
    </source>
</evidence>
<organism evidence="1 2">
    <name type="scientific">Sistotremastrum suecicum HHB10207 ss-3</name>
    <dbReference type="NCBI Taxonomy" id="1314776"/>
    <lineage>
        <taxon>Eukaryota</taxon>
        <taxon>Fungi</taxon>
        <taxon>Dikarya</taxon>
        <taxon>Basidiomycota</taxon>
        <taxon>Agaricomycotina</taxon>
        <taxon>Agaricomycetes</taxon>
        <taxon>Sistotremastrales</taxon>
        <taxon>Sistotremastraceae</taxon>
        <taxon>Sistotremastrum</taxon>
    </lineage>
</organism>
<dbReference type="EMBL" id="KV428396">
    <property type="protein sequence ID" value="KZT32051.1"/>
    <property type="molecule type" value="Genomic_DNA"/>
</dbReference>
<protein>
    <recommendedName>
        <fullName evidence="3">F-box domain-containing protein</fullName>
    </recommendedName>
</protein>
<proteinExistence type="predicted"/>
<accession>A0A165XC92</accession>